<keyword evidence="6" id="KW-1185">Reference proteome</keyword>
<evidence type="ECO:0000256" key="2">
    <source>
        <dbReference type="ARBA" id="ARBA00022737"/>
    </source>
</evidence>
<dbReference type="InterPro" id="IPR011705">
    <property type="entry name" value="BACK"/>
</dbReference>
<dbReference type="Gene3D" id="1.25.40.420">
    <property type="match status" value="1"/>
</dbReference>
<comment type="caution">
    <text evidence="5">The sequence shown here is derived from an EMBL/GenBank/DDBJ whole genome shotgun (WGS) entry which is preliminary data.</text>
</comment>
<dbReference type="InterPro" id="IPR006571">
    <property type="entry name" value="TLDc_dom"/>
</dbReference>
<dbReference type="Pfam" id="PF00651">
    <property type="entry name" value="BTB"/>
    <property type="match status" value="1"/>
</dbReference>
<name>A0A9Q0LYI9_ANAIG</name>
<reference evidence="5" key="1">
    <citation type="submission" date="2022-10" db="EMBL/GenBank/DDBJ databases">
        <title>Novel sulphate-reducing endosymbionts in the free-living metamonad Anaeramoeba.</title>
        <authorList>
            <person name="Jerlstrom-Hultqvist J."/>
            <person name="Cepicka I."/>
            <person name="Gallot-Lavallee L."/>
            <person name="Salas-Leiva D."/>
            <person name="Curtis B.A."/>
            <person name="Zahonova K."/>
            <person name="Pipaliya S."/>
            <person name="Dacks J."/>
            <person name="Roger A.J."/>
        </authorList>
    </citation>
    <scope>NUCLEOTIDE SEQUENCE</scope>
    <source>
        <strain evidence="5">BMAN</strain>
    </source>
</reference>
<dbReference type="Pfam" id="PF07707">
    <property type="entry name" value="BACK"/>
    <property type="match status" value="1"/>
</dbReference>
<keyword evidence="2" id="KW-0677">Repeat</keyword>
<dbReference type="SMART" id="SM00225">
    <property type="entry name" value="BTB"/>
    <property type="match status" value="1"/>
</dbReference>
<dbReference type="SMART" id="SM00875">
    <property type="entry name" value="BACK"/>
    <property type="match status" value="1"/>
</dbReference>
<protein>
    <submittedName>
        <fullName evidence="5">Pep-cterm sorting domain-containing protein</fullName>
    </submittedName>
</protein>
<evidence type="ECO:0000313" key="5">
    <source>
        <dbReference type="EMBL" id="KAJ5080175.1"/>
    </source>
</evidence>
<sequence length="486" mass="55794">MTKIFSSYLKLSNDLRNLLQNTNSHSDFEIVITRKSESPKIYRCHRAILSCRSDYFNGVFRSNMKESQEGRIELSDISEQFMENILTYMYTGQYEISLENAIESLIISKKFCFEELAEFSTTFIKDNIDTESVADVLNISIQFGCQDLYDFCMKFVIQNFHDVSKSSTFANIAEHELSEIIASDDLTSLSEQEILQAVIAWARKQLNMETTTLPHLQVFQSIREKFELLLNKIRFCEFSKHEIQEFVQAGLVSEEIHSLLLDFFTIRDVDEDHVKLENFKSQLPDSQSLIFEERIRFPRSLIVKNSNLYMGKLREWIADLSFYRHMRVGFRASVDGRDATTFHSKCDNKGKTLVIIETTEGSIFGGLTSIGWRSGHAHNYVRDENAFIFTLQNPSGSPPQKFDVQKNNPSAGIRDFSDTGPIFGGSNWDISVNSTLTSGWTNFGGGYQLPSNLETDSISAKEFLAGSFNQWTIKELEVFFVDKRFK</sequence>
<gene>
    <name evidence="5" type="ORF">M0811_03658</name>
</gene>
<dbReference type="PROSITE" id="PS51886">
    <property type="entry name" value="TLDC"/>
    <property type="match status" value="1"/>
</dbReference>
<dbReference type="PANTHER" id="PTHR45632:SF3">
    <property type="entry name" value="KELCH-LIKE PROTEIN 32"/>
    <property type="match status" value="1"/>
</dbReference>
<evidence type="ECO:0000256" key="1">
    <source>
        <dbReference type="ARBA" id="ARBA00022441"/>
    </source>
</evidence>
<dbReference type="EMBL" id="JAPDFW010000011">
    <property type="protein sequence ID" value="KAJ5080175.1"/>
    <property type="molecule type" value="Genomic_DNA"/>
</dbReference>
<accession>A0A9Q0LYI9</accession>
<dbReference type="PROSITE" id="PS50097">
    <property type="entry name" value="BTB"/>
    <property type="match status" value="1"/>
</dbReference>
<evidence type="ECO:0000259" key="4">
    <source>
        <dbReference type="PROSITE" id="PS51886"/>
    </source>
</evidence>
<dbReference type="OrthoDB" id="25620at2759"/>
<dbReference type="SMART" id="SM00584">
    <property type="entry name" value="TLDc"/>
    <property type="match status" value="1"/>
</dbReference>
<dbReference type="Proteomes" id="UP001149090">
    <property type="component" value="Unassembled WGS sequence"/>
</dbReference>
<dbReference type="PANTHER" id="PTHR45632">
    <property type="entry name" value="LD33804P"/>
    <property type="match status" value="1"/>
</dbReference>
<dbReference type="AlphaFoldDB" id="A0A9Q0LYI9"/>
<evidence type="ECO:0000313" key="6">
    <source>
        <dbReference type="Proteomes" id="UP001149090"/>
    </source>
</evidence>
<feature type="domain" description="TLDc" evidence="4">
    <location>
        <begin position="300"/>
        <end position="482"/>
    </location>
</feature>
<dbReference type="InterPro" id="IPR011333">
    <property type="entry name" value="SKP1/BTB/POZ_sf"/>
</dbReference>
<proteinExistence type="predicted"/>
<organism evidence="5 6">
    <name type="scientific">Anaeramoeba ignava</name>
    <name type="common">Anaerobic marine amoeba</name>
    <dbReference type="NCBI Taxonomy" id="1746090"/>
    <lineage>
        <taxon>Eukaryota</taxon>
        <taxon>Metamonada</taxon>
        <taxon>Anaeramoebidae</taxon>
        <taxon>Anaeramoeba</taxon>
    </lineage>
</organism>
<evidence type="ECO:0000259" key="3">
    <source>
        <dbReference type="PROSITE" id="PS50097"/>
    </source>
</evidence>
<dbReference type="InterPro" id="IPR000210">
    <property type="entry name" value="BTB/POZ_dom"/>
</dbReference>
<dbReference type="CDD" id="cd18186">
    <property type="entry name" value="BTB_POZ_ZBTB_KLHL-like"/>
    <property type="match status" value="1"/>
</dbReference>
<keyword evidence="1" id="KW-0880">Kelch repeat</keyword>
<dbReference type="SUPFAM" id="SSF54695">
    <property type="entry name" value="POZ domain"/>
    <property type="match status" value="1"/>
</dbReference>
<dbReference type="Pfam" id="PF07534">
    <property type="entry name" value="TLD"/>
    <property type="match status" value="1"/>
</dbReference>
<feature type="domain" description="BTB" evidence="3">
    <location>
        <begin position="26"/>
        <end position="98"/>
    </location>
</feature>
<dbReference type="Gene3D" id="3.30.710.10">
    <property type="entry name" value="Potassium Channel Kv1.1, Chain A"/>
    <property type="match status" value="1"/>
</dbReference>